<evidence type="ECO:0000313" key="1">
    <source>
        <dbReference type="EMBL" id="VVC89983.1"/>
    </source>
</evidence>
<sequence length="241" mass="26922">MTERAIASRPSLEQVMAIVDFMKQHPALGLGQLRGIEGREESKKLWMKLTRIVNNINGPTRPMKSWIKYWADKKSTVRSKVVSSGNDSNILSSNIDKRIWDLFLANDDGNKSRNSVKVENSFLESSNTYNENSLEDNAADEDIHLSETNEPVDIEERHLNLMEKLVKVMTEQANAMLQLAQASQASSEAMEKMAEASNIQSRAIERLAGTFETIGSTAHDITGALVDIDATMKRFYSTAPT</sequence>
<dbReference type="AlphaFoldDB" id="A0A5E4PY82"/>
<evidence type="ECO:0000313" key="2">
    <source>
        <dbReference type="Proteomes" id="UP000324832"/>
    </source>
</evidence>
<gene>
    <name evidence="1" type="ORF">LSINAPIS_LOCUS2993</name>
</gene>
<name>A0A5E4PY82_9NEOP</name>
<dbReference type="EMBL" id="FZQP02000670">
    <property type="protein sequence ID" value="VVC89983.1"/>
    <property type="molecule type" value="Genomic_DNA"/>
</dbReference>
<organism evidence="1 2">
    <name type="scientific">Leptidea sinapis</name>
    <dbReference type="NCBI Taxonomy" id="189913"/>
    <lineage>
        <taxon>Eukaryota</taxon>
        <taxon>Metazoa</taxon>
        <taxon>Ecdysozoa</taxon>
        <taxon>Arthropoda</taxon>
        <taxon>Hexapoda</taxon>
        <taxon>Insecta</taxon>
        <taxon>Pterygota</taxon>
        <taxon>Neoptera</taxon>
        <taxon>Endopterygota</taxon>
        <taxon>Lepidoptera</taxon>
        <taxon>Glossata</taxon>
        <taxon>Ditrysia</taxon>
        <taxon>Papilionoidea</taxon>
        <taxon>Pieridae</taxon>
        <taxon>Dismorphiinae</taxon>
        <taxon>Leptidea</taxon>
    </lineage>
</organism>
<dbReference type="Proteomes" id="UP000324832">
    <property type="component" value="Unassembled WGS sequence"/>
</dbReference>
<protein>
    <submittedName>
        <fullName evidence="1">Uncharacterized protein</fullName>
    </submittedName>
</protein>
<reference evidence="1 2" key="1">
    <citation type="submission" date="2017-07" db="EMBL/GenBank/DDBJ databases">
        <authorList>
            <person name="Talla V."/>
            <person name="Backstrom N."/>
        </authorList>
    </citation>
    <scope>NUCLEOTIDE SEQUENCE [LARGE SCALE GENOMIC DNA]</scope>
</reference>
<proteinExistence type="predicted"/>
<keyword evidence="2" id="KW-1185">Reference proteome</keyword>
<accession>A0A5E4PY82</accession>